<keyword evidence="2" id="KW-1185">Reference proteome</keyword>
<organism evidence="1 2">
    <name type="scientific">Lacrimispora celerecrescens</name>
    <dbReference type="NCBI Taxonomy" id="29354"/>
    <lineage>
        <taxon>Bacteria</taxon>
        <taxon>Bacillati</taxon>
        <taxon>Bacillota</taxon>
        <taxon>Clostridia</taxon>
        <taxon>Lachnospirales</taxon>
        <taxon>Lachnospiraceae</taxon>
        <taxon>Lacrimispora</taxon>
    </lineage>
</organism>
<evidence type="ECO:0000313" key="2">
    <source>
        <dbReference type="Proteomes" id="UP000028525"/>
    </source>
</evidence>
<dbReference type="OrthoDB" id="9812271at2"/>
<dbReference type="EMBL" id="JPME01000045">
    <property type="protein sequence ID" value="KEZ86426.1"/>
    <property type="molecule type" value="Genomic_DNA"/>
</dbReference>
<protein>
    <submittedName>
        <fullName evidence="1">Uncharacterized protein</fullName>
    </submittedName>
</protein>
<sequence length="1404" mass="159947">MSDKKIYKNYFDIDPKYYSAVTADLINKGLVSWKAFYPHDTFVKLLEKTHTVLSGRDPRSLWVEGAYGTGKSHAALTVKSLLEANDEDVRAYFNEYGLSSDLCQKLITDKNSGKLITIHRIGSGSIRSDQDLILAIQDSVMRSLAEHGFENRGEVSLKEAALRWLEKDANKNYFNDLIHEEEYAWAFGGEDVSTLIQKLKDEINVEQIMRNVLKVAEDNGITALRLDIQGMANWIKDIIAKNNINAIFFVWDEFTEFFQNNPNSLTGFQTLAEISLSHPFYFMIVSHESRSLFVNADTAKKILDRFVPPVKIELPENMAFRLMAQAMKKTTDTTLADEWKEYANELNDQLIGVRKIIQESAKKESSMGQKTIISDAELQSIVPIHPYAALLLKHLSVAFSSNQRSMFDFIISNDMSDAKGFKWYINSYGPLDNKNLLTIDMLWEFFNGKGQSGLNDDVRVILDSYNLLQSDKLTFDEQRVFKTILLFQAISQRISGVELLCPNDMNVDLAFSGTDWSKGKGKSIAEKLCRDGLIFKKPVGGGKMEYTVANSTGDAATIEKKKQEVTNETKTQDIIVKAELMTAIQIPASIRGRFELEGASVSNFGQIVSKFEQNIKTNRYMTIVAFALNDNEVAALKEQMLKSTQNISANVMYIECLTTMGQDLYEQYIENMAYSRYYAQSDKTRATSFENQAIRCLNEWKNKIASGAFMLYTLQNTSGIRLAGLQALQAELKSIEHQKYYCGLSQYSVIDNMFAKGPIAQGAECGIMQDLVGTFKSTNENNSLSKALKEVWKIDKYWEDTSKKSLPIVKIKNKVEELVENGFSSMEGRVSVLSIYEALENAPYGFMPNNITAFIMGFILKEYTTSDYFWSNGSSSECMSVDKMKQMIANTINQKVTPNRNYKEEYIVEMSAEQKAFLSCTAKVFNIPAIQCGSIETARDQIRSKMRLLPFPIWCVKPLLKNERLKSTVEDVSTVIEHYCGIANTANSSRSSESALAEEIGQKIITNSDIIEDLSTFITNEKCKQGMLAYIRQFKAGILEQLALEINDNGSYIERVKQKFNADAANWVWHSDTADEKIDDVILEYKIIVESNKYNPKAISLHDAVIEWNKKTSNIRISFEALRKYSGTLEILLELLHSMQKAGTLIEQNKEKFYDALLTEGINFVEFYKNQVSYFKQVTSTFIEDLDDQDVDKLFSEIPNGQFSKSSTEYFNYIESQVKIFLQNQAKRKLVTIWKEKTGTKSPEDWSSIYKTPIYCMFDDDSRGNIKQMFRTFGDKTATEEVTTHTVEFLEKADFYDSLNSEEERDKCFKARVIGDYSVILSDINEVREYLLGHVTDSPYTWFDNLSVRNKLKVLCEKQYLLKGKDTAMEVISEMDADEAKKYLCDLISDNPIVGMEIIKKRRK</sequence>
<dbReference type="Proteomes" id="UP000028525">
    <property type="component" value="Unassembled WGS sequence"/>
</dbReference>
<dbReference type="STRING" id="29354.IO98_23025"/>
<gene>
    <name evidence="1" type="ORF">IO98_23025</name>
</gene>
<reference evidence="1 2" key="1">
    <citation type="submission" date="2014-07" db="EMBL/GenBank/DDBJ databases">
        <title>Draft genome of Clostridium celerecrescens 152B isolated from sediments associated with methane hydrate from Krishna Godavari basin.</title>
        <authorList>
            <person name="Honkalas V.S."/>
            <person name="Dabir A.P."/>
            <person name="Arora P."/>
            <person name="Dhakephalkar P.K."/>
        </authorList>
    </citation>
    <scope>NUCLEOTIDE SEQUENCE [LARGE SCALE GENOMIC DNA]</scope>
    <source>
        <strain evidence="1 2">152B</strain>
    </source>
</reference>
<dbReference type="RefSeq" id="WP_038284935.1">
    <property type="nucleotide sequence ID" value="NZ_JPME01000045.1"/>
</dbReference>
<comment type="caution">
    <text evidence="1">The sequence shown here is derived from an EMBL/GenBank/DDBJ whole genome shotgun (WGS) entry which is preliminary data.</text>
</comment>
<proteinExistence type="predicted"/>
<evidence type="ECO:0000313" key="1">
    <source>
        <dbReference type="EMBL" id="KEZ86426.1"/>
    </source>
</evidence>
<accession>A0A084JBU2</accession>
<name>A0A084JBU2_9FIRM</name>